<dbReference type="EMBL" id="NCVQ01000006">
    <property type="protein sequence ID" value="PWZ20763.1"/>
    <property type="molecule type" value="Genomic_DNA"/>
</dbReference>
<protein>
    <submittedName>
        <fullName evidence="1">Uncharacterized protein</fullName>
    </submittedName>
</protein>
<sequence>MNQPVLEKTSSFAPKQFIKQKPKRESCLPLFTRRILGLFGSWLTMPHFA</sequence>
<accession>A0A3L6EJS7</accession>
<dbReference type="Proteomes" id="UP000251960">
    <property type="component" value="Chromosome 5"/>
</dbReference>
<proteinExistence type="predicted"/>
<gene>
    <name evidence="1" type="ORF">Zm00014a_014805</name>
</gene>
<reference evidence="1" key="1">
    <citation type="journal article" date="2018" name="Nat. Genet.">
        <title>Extensive intraspecific gene order and gene structural variations between Mo17 and other maize genomes.</title>
        <authorList>
            <person name="Sun S."/>
            <person name="Zhou Y."/>
            <person name="Chen J."/>
            <person name="Shi J."/>
            <person name="Zhao H."/>
            <person name="Zhao H."/>
            <person name="Song W."/>
            <person name="Zhang M."/>
            <person name="Cui Y."/>
            <person name="Dong X."/>
            <person name="Liu H."/>
            <person name="Ma X."/>
            <person name="Jiao Y."/>
            <person name="Wang B."/>
            <person name="Wei X."/>
            <person name="Stein J.C."/>
            <person name="Glaubitz J.C."/>
            <person name="Lu F."/>
            <person name="Yu G."/>
            <person name="Liang C."/>
            <person name="Fengler K."/>
            <person name="Li B."/>
            <person name="Rafalski A."/>
            <person name="Schnable P.S."/>
            <person name="Ware D.H."/>
            <person name="Buckler E.S."/>
            <person name="Lai J."/>
        </authorList>
    </citation>
    <scope>NUCLEOTIDE SEQUENCE [LARGE SCALE GENOMIC DNA]</scope>
    <source>
        <tissue evidence="1">Seedling</tissue>
    </source>
</reference>
<name>A0A3L6EJS7_MAIZE</name>
<dbReference type="AlphaFoldDB" id="A0A3L6EJS7"/>
<evidence type="ECO:0000313" key="1">
    <source>
        <dbReference type="EMBL" id="PWZ20763.1"/>
    </source>
</evidence>
<organism evidence="1">
    <name type="scientific">Zea mays</name>
    <name type="common">Maize</name>
    <dbReference type="NCBI Taxonomy" id="4577"/>
    <lineage>
        <taxon>Eukaryota</taxon>
        <taxon>Viridiplantae</taxon>
        <taxon>Streptophyta</taxon>
        <taxon>Embryophyta</taxon>
        <taxon>Tracheophyta</taxon>
        <taxon>Spermatophyta</taxon>
        <taxon>Magnoliopsida</taxon>
        <taxon>Liliopsida</taxon>
        <taxon>Poales</taxon>
        <taxon>Poaceae</taxon>
        <taxon>PACMAD clade</taxon>
        <taxon>Panicoideae</taxon>
        <taxon>Andropogonodae</taxon>
        <taxon>Andropogoneae</taxon>
        <taxon>Tripsacinae</taxon>
        <taxon>Zea</taxon>
    </lineage>
</organism>
<comment type="caution">
    <text evidence="1">The sequence shown here is derived from an EMBL/GenBank/DDBJ whole genome shotgun (WGS) entry which is preliminary data.</text>
</comment>